<feature type="region of interest" description="Disordered" evidence="4">
    <location>
        <begin position="358"/>
        <end position="382"/>
    </location>
</feature>
<keyword evidence="8" id="KW-1185">Reference proteome</keyword>
<keyword evidence="5" id="KW-0812">Transmembrane</keyword>
<dbReference type="Pfam" id="PF00801">
    <property type="entry name" value="PKD"/>
    <property type="match status" value="1"/>
</dbReference>
<evidence type="ECO:0000313" key="7">
    <source>
        <dbReference type="EMBL" id="KAL0961833.1"/>
    </source>
</evidence>
<dbReference type="Gene3D" id="2.60.40.10">
    <property type="entry name" value="Immunoglobulins"/>
    <property type="match status" value="1"/>
</dbReference>
<reference evidence="7 8" key="1">
    <citation type="submission" date="2024-06" db="EMBL/GenBank/DDBJ databases">
        <authorList>
            <person name="Pan Q."/>
            <person name="Wen M."/>
            <person name="Jouanno E."/>
            <person name="Zahm M."/>
            <person name="Klopp C."/>
            <person name="Cabau C."/>
            <person name="Louis A."/>
            <person name="Berthelot C."/>
            <person name="Parey E."/>
            <person name="Roest Crollius H."/>
            <person name="Montfort J."/>
            <person name="Robinson-Rechavi M."/>
            <person name="Bouchez O."/>
            <person name="Lampietro C."/>
            <person name="Lopez Roques C."/>
            <person name="Donnadieu C."/>
            <person name="Postlethwait J."/>
            <person name="Bobe J."/>
            <person name="Verreycken H."/>
            <person name="Guiguen Y."/>
        </authorList>
    </citation>
    <scope>NUCLEOTIDE SEQUENCE [LARGE SCALE GENOMIC DNA]</scope>
    <source>
        <strain evidence="7">Up_M1</strain>
        <tissue evidence="7">Testis</tissue>
    </source>
</reference>
<dbReference type="PANTHER" id="PTHR11861:SF11">
    <property type="entry name" value="TRANSMEMBRANE GLYCOPROTEIN NMB"/>
    <property type="match status" value="1"/>
</dbReference>
<dbReference type="InterPro" id="IPR035986">
    <property type="entry name" value="PKD_dom_sf"/>
</dbReference>
<proteinExistence type="inferred from homology"/>
<feature type="compositionally biased region" description="Low complexity" evidence="4">
    <location>
        <begin position="364"/>
        <end position="375"/>
    </location>
</feature>
<dbReference type="InterPro" id="IPR013783">
    <property type="entry name" value="Ig-like_fold"/>
</dbReference>
<comment type="caution">
    <text evidence="7">The sequence shown here is derived from an EMBL/GenBank/DDBJ whole genome shotgun (WGS) entry which is preliminary data.</text>
</comment>
<evidence type="ECO:0000256" key="2">
    <source>
        <dbReference type="ARBA" id="ARBA00023180"/>
    </source>
</evidence>
<organism evidence="7 8">
    <name type="scientific">Umbra pygmaea</name>
    <name type="common">Eastern mudminnow</name>
    <dbReference type="NCBI Taxonomy" id="75934"/>
    <lineage>
        <taxon>Eukaryota</taxon>
        <taxon>Metazoa</taxon>
        <taxon>Chordata</taxon>
        <taxon>Craniata</taxon>
        <taxon>Vertebrata</taxon>
        <taxon>Euteleostomi</taxon>
        <taxon>Actinopterygii</taxon>
        <taxon>Neopterygii</taxon>
        <taxon>Teleostei</taxon>
        <taxon>Protacanthopterygii</taxon>
        <taxon>Esociformes</taxon>
        <taxon>Umbridae</taxon>
        <taxon>Umbra</taxon>
    </lineage>
</organism>
<dbReference type="InterPro" id="IPR000601">
    <property type="entry name" value="PKD_dom"/>
</dbReference>
<feature type="transmembrane region" description="Helical" evidence="5">
    <location>
        <begin position="612"/>
        <end position="633"/>
    </location>
</feature>
<dbReference type="InterPro" id="IPR059017">
    <property type="entry name" value="PMEL_NMB_N"/>
</dbReference>
<comment type="similarity">
    <text evidence="3">Belongs to the PMEL/NMB family.</text>
</comment>
<feature type="non-terminal residue" evidence="7">
    <location>
        <position position="1"/>
    </location>
</feature>
<dbReference type="PROSITE" id="PS50093">
    <property type="entry name" value="PKD"/>
    <property type="match status" value="1"/>
</dbReference>
<dbReference type="Pfam" id="PF20433">
    <property type="entry name" value="PKAT_KLD"/>
    <property type="match status" value="1"/>
</dbReference>
<keyword evidence="5" id="KW-0472">Membrane</keyword>
<protein>
    <recommendedName>
        <fullName evidence="6">PKD domain-containing protein</fullName>
    </recommendedName>
</protein>
<evidence type="ECO:0000256" key="5">
    <source>
        <dbReference type="SAM" id="Phobius"/>
    </source>
</evidence>
<dbReference type="PANTHER" id="PTHR11861">
    <property type="entry name" value="MELANOCYTE PROTEIN PMEL 17-RELATED"/>
    <property type="match status" value="1"/>
</dbReference>
<dbReference type="SUPFAM" id="SSF49299">
    <property type="entry name" value="PKD domain"/>
    <property type="match status" value="1"/>
</dbReference>
<dbReference type="InterPro" id="IPR045219">
    <property type="entry name" value="PKAT"/>
</dbReference>
<evidence type="ECO:0000256" key="3">
    <source>
        <dbReference type="ARBA" id="ARBA00025776"/>
    </source>
</evidence>
<keyword evidence="2" id="KW-0325">Glycoprotein</keyword>
<evidence type="ECO:0000313" key="8">
    <source>
        <dbReference type="Proteomes" id="UP001557470"/>
    </source>
</evidence>
<evidence type="ECO:0000259" key="6">
    <source>
        <dbReference type="PROSITE" id="PS50093"/>
    </source>
</evidence>
<feature type="compositionally biased region" description="Polar residues" evidence="4">
    <location>
        <begin position="408"/>
        <end position="421"/>
    </location>
</feature>
<gene>
    <name evidence="7" type="ORF">UPYG_G00332270</name>
</gene>
<evidence type="ECO:0000256" key="4">
    <source>
        <dbReference type="SAM" id="MobiDB-lite"/>
    </source>
</evidence>
<keyword evidence="1" id="KW-0732">Signal</keyword>
<keyword evidence="5" id="KW-1133">Transmembrane helix</keyword>
<dbReference type="EMBL" id="JAGEUA010000011">
    <property type="protein sequence ID" value="KAL0961833.1"/>
    <property type="molecule type" value="Genomic_DNA"/>
</dbReference>
<dbReference type="AlphaFoldDB" id="A0ABD0VZU6"/>
<dbReference type="CDD" id="cd00146">
    <property type="entry name" value="PKD"/>
    <property type="match status" value="1"/>
</dbReference>
<feature type="region of interest" description="Disordered" evidence="4">
    <location>
        <begin position="402"/>
        <end position="426"/>
    </location>
</feature>
<feature type="domain" description="PKD" evidence="6">
    <location>
        <begin position="312"/>
        <end position="349"/>
    </location>
</feature>
<accession>A0ABD0VZU6</accession>
<name>A0ABD0VZU6_UMBPY</name>
<dbReference type="Pfam" id="PF26141">
    <property type="entry name" value="PMEL_NMB_N"/>
    <property type="match status" value="1"/>
</dbReference>
<sequence length="686" mass="75750">GRISSRGSSSVLGLVSVRGHCFCLDITVQLFLQVEMGALYYVFVLACSFFVSQGNGFKIYRDMFPHKHSMSKFPPIAGWNPDSNPWDDYLYPPFGPKELMRRKEKPVKVRLTSDSPAISGSMISFTAKLEYPRCRKEDVNGDLVWDEQCPDLEGSAASQLKSGYGFNWTSWLDDYGFGKCTDLKRCNIFPDGKPFPQNSDWRHKGYVYVWHSMGQYYETCDGSSSSLTLNTSGITLGAELMEVMVYRKRERRKYSPLATDQTVFFVTDQIPVAVNISQNAAANQSEKVFVRGIDVVFSVSIHDPSHYLKNADTLNYIWDFRDGNQLVTRSNVAMHAYNMVGVFDVKLTVEAAFKIPCPPPTPTPKTVTSPQTTATPTPPQSTYSITSKMETTHGFVPVTTTGAVTTTSKGPNTAPMTTAFPTTEPLPPTVSDVTQGPMLNPIQLFALFLFAGPSGTALTASPTPKTQLHPRRLAGTDCYRYLYGNFHTNITIVENKHFLKSQPTNRIVDVSVAKVTNTDINFLVKCLGSTPTSACTIVSDRSCQQVRNIVCDDVLPSSGCEVHLRRSFLEPGTYCVNVTLEDTGSLALATTTVTIGNADPDTPVYKAPNSTVVVLSSSAFLAAIFAFIALMAYKRRKVSRLVRRSLVENACGGGHVGVSGRIARLKEVIFPINEESRRLLMERRPV</sequence>
<evidence type="ECO:0000256" key="1">
    <source>
        <dbReference type="ARBA" id="ARBA00022729"/>
    </source>
</evidence>
<dbReference type="Proteomes" id="UP001557470">
    <property type="component" value="Unassembled WGS sequence"/>
</dbReference>
<dbReference type="InterPro" id="IPR046846">
    <property type="entry name" value="PKAT_KLD"/>
</dbReference>